<evidence type="ECO:0000256" key="6">
    <source>
        <dbReference type="RuleBase" id="RU003934"/>
    </source>
</evidence>
<dbReference type="Proteomes" id="UP001150062">
    <property type="component" value="Unassembled WGS sequence"/>
</dbReference>
<dbReference type="FunFam" id="3.30.70.330:FF:000035">
    <property type="entry name" value="60S ribosomal protein L23a"/>
    <property type="match status" value="1"/>
</dbReference>
<dbReference type="InterPro" id="IPR012678">
    <property type="entry name" value="Ribosomal_uL23/eL15/eS24_sf"/>
</dbReference>
<keyword evidence="2" id="KW-0699">rRNA-binding</keyword>
<dbReference type="Pfam" id="PF00276">
    <property type="entry name" value="Ribosomal_L23"/>
    <property type="match status" value="1"/>
</dbReference>
<dbReference type="Gene3D" id="3.30.70.330">
    <property type="match status" value="1"/>
</dbReference>
<dbReference type="Proteomes" id="UP001146793">
    <property type="component" value="Unassembled WGS sequence"/>
</dbReference>
<reference evidence="9" key="2">
    <citation type="submission" date="2022-08" db="EMBL/GenBank/DDBJ databases">
        <title>Novel sulphate-reducing endosymbionts in the free-living metamonad Anaeramoeba.</title>
        <authorList>
            <person name="Jerlstrom-Hultqvist J."/>
            <person name="Cepicka I."/>
            <person name="Gallot-Lavallee L."/>
            <person name="Salas-Leiva D."/>
            <person name="Curtis B.A."/>
            <person name="Zahonova K."/>
            <person name="Pipaliya S."/>
            <person name="Dacks J."/>
            <person name="Roger A.J."/>
        </authorList>
    </citation>
    <scope>NUCLEOTIDE SEQUENCE</scope>
    <source>
        <strain evidence="9">Busselton2</strain>
    </source>
</reference>
<evidence type="ECO:0000313" key="11">
    <source>
        <dbReference type="EMBL" id="KAJ6227463.1"/>
    </source>
</evidence>
<feature type="domain" description="Large ribosomal subunit protein uL23 N-terminal" evidence="8">
    <location>
        <begin position="18"/>
        <end position="62"/>
    </location>
</feature>
<dbReference type="InterPro" id="IPR001014">
    <property type="entry name" value="Ribosomal_uL23_CS"/>
</dbReference>
<feature type="compositionally biased region" description="Polar residues" evidence="7">
    <location>
        <begin position="1"/>
        <end position="10"/>
    </location>
</feature>
<dbReference type="NCBIfam" id="NF011118">
    <property type="entry name" value="PRK14548.1"/>
    <property type="match status" value="1"/>
</dbReference>
<dbReference type="HAMAP" id="MF_01369_A">
    <property type="entry name" value="Ribosomal_uL23_A"/>
    <property type="match status" value="1"/>
</dbReference>
<dbReference type="GO" id="GO:0003735">
    <property type="term" value="F:structural constituent of ribosome"/>
    <property type="evidence" value="ECO:0007669"/>
    <property type="project" value="InterPro"/>
</dbReference>
<dbReference type="SUPFAM" id="SSF54189">
    <property type="entry name" value="Ribosomal proteins S24e, L23 and L15e"/>
    <property type="match status" value="1"/>
</dbReference>
<dbReference type="EMBL" id="JANTQA010000076">
    <property type="protein sequence ID" value="KAJ3423783.1"/>
    <property type="molecule type" value="Genomic_DNA"/>
</dbReference>
<evidence type="ECO:0000256" key="3">
    <source>
        <dbReference type="ARBA" id="ARBA00022884"/>
    </source>
</evidence>
<accession>A0AAV7Y8H6</accession>
<dbReference type="EMBL" id="JAOAOG010000334">
    <property type="protein sequence ID" value="KAJ6227463.1"/>
    <property type="molecule type" value="Genomic_DNA"/>
</dbReference>
<feature type="region of interest" description="Disordered" evidence="7">
    <location>
        <begin position="45"/>
        <end position="65"/>
    </location>
</feature>
<dbReference type="GO" id="GO:0019843">
    <property type="term" value="F:rRNA binding"/>
    <property type="evidence" value="ECO:0007669"/>
    <property type="project" value="UniProtKB-KW"/>
</dbReference>
<evidence type="ECO:0000313" key="12">
    <source>
        <dbReference type="Proteomes" id="UP001146793"/>
    </source>
</evidence>
<sequence length="153" mass="17752">MSNKAKQNKSQVKKGGNQKAQKTSRVVKRGKYKHVRKIKTGIRFRRPNTMKLAKNPEYPRKAQSRLPRLDHYSILKFPHNTESTMKQIEDHNTLVFIVDIRANKYQISDAVKKMYNVTPIKVNTLIRPDGNKKAFVRLSKNDDAMEIADKIGF</sequence>
<keyword evidence="13" id="KW-1185">Reference proteome</keyword>
<organism evidence="9 12">
    <name type="scientific">Anaeramoeba flamelloides</name>
    <dbReference type="NCBI Taxonomy" id="1746091"/>
    <lineage>
        <taxon>Eukaryota</taxon>
        <taxon>Metamonada</taxon>
        <taxon>Anaeramoebidae</taxon>
        <taxon>Anaeramoeba</taxon>
    </lineage>
</organism>
<dbReference type="GO" id="GO:0005840">
    <property type="term" value="C:ribosome"/>
    <property type="evidence" value="ECO:0007669"/>
    <property type="project" value="UniProtKB-KW"/>
</dbReference>
<dbReference type="AlphaFoldDB" id="A0AAV7Y8H6"/>
<dbReference type="InterPro" id="IPR013025">
    <property type="entry name" value="Ribosomal_uL23-like"/>
</dbReference>
<evidence type="ECO:0000313" key="13">
    <source>
        <dbReference type="Proteomes" id="UP001150062"/>
    </source>
</evidence>
<dbReference type="PROSITE" id="PS00050">
    <property type="entry name" value="RIBOSOMAL_L23"/>
    <property type="match status" value="1"/>
</dbReference>
<gene>
    <name evidence="10" type="ORF">M0812_29565</name>
    <name evidence="9" type="ORF">M0812_30319</name>
    <name evidence="11" type="ORF">M0813_09702</name>
</gene>
<dbReference type="GO" id="GO:0006412">
    <property type="term" value="P:translation"/>
    <property type="evidence" value="ECO:0007669"/>
    <property type="project" value="InterPro"/>
</dbReference>
<dbReference type="Pfam" id="PF03939">
    <property type="entry name" value="Ribosomal_L23eN"/>
    <property type="match status" value="1"/>
</dbReference>
<dbReference type="GO" id="GO:1990904">
    <property type="term" value="C:ribonucleoprotein complex"/>
    <property type="evidence" value="ECO:0007669"/>
    <property type="project" value="UniProtKB-KW"/>
</dbReference>
<dbReference type="InterPro" id="IPR005633">
    <property type="entry name" value="Ribosomal_uL23_N"/>
</dbReference>
<dbReference type="EMBL" id="JANTQA010000075">
    <property type="protein sequence ID" value="KAJ3423934.1"/>
    <property type="molecule type" value="Genomic_DNA"/>
</dbReference>
<comment type="similarity">
    <text evidence="1 6">Belongs to the universal ribosomal protein uL23 family.</text>
</comment>
<evidence type="ECO:0000256" key="2">
    <source>
        <dbReference type="ARBA" id="ARBA00022730"/>
    </source>
</evidence>
<dbReference type="PANTHER" id="PTHR11620">
    <property type="entry name" value="60S RIBOSOMAL PROTEIN L23A"/>
    <property type="match status" value="1"/>
</dbReference>
<name>A0AAV7Y8H6_9EUKA</name>
<comment type="caution">
    <text evidence="9">The sequence shown here is derived from an EMBL/GenBank/DDBJ whole genome shotgun (WGS) entry which is preliminary data.</text>
</comment>
<protein>
    <submittedName>
        <fullName evidence="9">Ribosomal protein L23A</fullName>
    </submittedName>
</protein>
<evidence type="ECO:0000256" key="1">
    <source>
        <dbReference type="ARBA" id="ARBA00006700"/>
    </source>
</evidence>
<evidence type="ECO:0000256" key="4">
    <source>
        <dbReference type="ARBA" id="ARBA00022980"/>
    </source>
</evidence>
<feature type="region of interest" description="Disordered" evidence="7">
    <location>
        <begin position="1"/>
        <end position="32"/>
    </location>
</feature>
<reference evidence="11" key="1">
    <citation type="submission" date="2022-08" db="EMBL/GenBank/DDBJ databases">
        <title>Novel sulfate-reducing endosymbionts in the free-living metamonad Anaeramoeba.</title>
        <authorList>
            <person name="Jerlstrom-Hultqvist J."/>
            <person name="Cepicka I."/>
            <person name="Gallot-Lavallee L."/>
            <person name="Salas-Leiva D."/>
            <person name="Curtis B.A."/>
            <person name="Zahonova K."/>
            <person name="Pipaliya S."/>
            <person name="Dacks J."/>
            <person name="Roger A.J."/>
        </authorList>
    </citation>
    <scope>NUCLEOTIDE SEQUENCE</scope>
    <source>
        <strain evidence="11">Schooner1</strain>
    </source>
</reference>
<evidence type="ECO:0000259" key="8">
    <source>
        <dbReference type="Pfam" id="PF03939"/>
    </source>
</evidence>
<evidence type="ECO:0000256" key="5">
    <source>
        <dbReference type="ARBA" id="ARBA00023274"/>
    </source>
</evidence>
<dbReference type="InterPro" id="IPR012677">
    <property type="entry name" value="Nucleotide-bd_a/b_plait_sf"/>
</dbReference>
<keyword evidence="5 6" id="KW-0687">Ribonucleoprotein</keyword>
<keyword evidence="3" id="KW-0694">RNA-binding</keyword>
<evidence type="ECO:0000313" key="10">
    <source>
        <dbReference type="EMBL" id="KAJ3423934.1"/>
    </source>
</evidence>
<keyword evidence="4 6" id="KW-0689">Ribosomal protein</keyword>
<evidence type="ECO:0000256" key="7">
    <source>
        <dbReference type="SAM" id="MobiDB-lite"/>
    </source>
</evidence>
<evidence type="ECO:0000313" key="9">
    <source>
        <dbReference type="EMBL" id="KAJ3423783.1"/>
    </source>
</evidence>
<proteinExistence type="inferred from homology"/>